<feature type="transmembrane region" description="Helical" evidence="6">
    <location>
        <begin position="94"/>
        <end position="114"/>
    </location>
</feature>
<feature type="transmembrane region" description="Helical" evidence="6">
    <location>
        <begin position="219"/>
        <end position="238"/>
    </location>
</feature>
<evidence type="ECO:0000256" key="6">
    <source>
        <dbReference type="SAM" id="Phobius"/>
    </source>
</evidence>
<dbReference type="GO" id="GO:0016020">
    <property type="term" value="C:membrane"/>
    <property type="evidence" value="ECO:0007669"/>
    <property type="project" value="UniProtKB-SubCell"/>
</dbReference>
<dbReference type="Proteomes" id="UP000230069">
    <property type="component" value="Unassembled WGS sequence"/>
</dbReference>
<accession>A0A2G5C8U0</accession>
<proteinExistence type="inferred from homology"/>
<feature type="transmembrane region" description="Helical" evidence="6">
    <location>
        <begin position="70"/>
        <end position="87"/>
    </location>
</feature>
<dbReference type="Pfam" id="PF04819">
    <property type="entry name" value="DUF716"/>
    <property type="match status" value="1"/>
</dbReference>
<dbReference type="PANTHER" id="PTHR46285:SF13">
    <property type="entry name" value="OS02G0167775 PROTEIN"/>
    <property type="match status" value="1"/>
</dbReference>
<dbReference type="PANTHER" id="PTHR46285">
    <property type="entry name" value="PROTEINASE INHIBITOR I4, SERPIN (DUF716)-RELATED"/>
    <property type="match status" value="1"/>
</dbReference>
<keyword evidence="5 6" id="KW-0472">Membrane</keyword>
<dbReference type="AlphaFoldDB" id="A0A2G5C8U0"/>
<dbReference type="InterPro" id="IPR006904">
    <property type="entry name" value="DUF716"/>
</dbReference>
<evidence type="ECO:0000313" key="8">
    <source>
        <dbReference type="Proteomes" id="UP000230069"/>
    </source>
</evidence>
<keyword evidence="3 6" id="KW-0812">Transmembrane</keyword>
<comment type="subcellular location">
    <subcellularLocation>
        <location evidence="1">Membrane</location>
        <topology evidence="1">Multi-pass membrane protein</topology>
    </subcellularLocation>
</comment>
<feature type="transmembrane region" description="Helical" evidence="6">
    <location>
        <begin position="32"/>
        <end position="50"/>
    </location>
</feature>
<dbReference type="FunCoup" id="A0A2G5C8U0">
    <property type="interactions" value="27"/>
</dbReference>
<protein>
    <submittedName>
        <fullName evidence="7">Uncharacterized protein</fullName>
    </submittedName>
</protein>
<evidence type="ECO:0000256" key="5">
    <source>
        <dbReference type="ARBA" id="ARBA00023136"/>
    </source>
</evidence>
<gene>
    <name evidence="7" type="ORF">AQUCO_07600094v1</name>
</gene>
<evidence type="ECO:0000256" key="4">
    <source>
        <dbReference type="ARBA" id="ARBA00022989"/>
    </source>
</evidence>
<evidence type="ECO:0000256" key="2">
    <source>
        <dbReference type="ARBA" id="ARBA00006948"/>
    </source>
</evidence>
<dbReference type="InParanoid" id="A0A2G5C8U0"/>
<evidence type="ECO:0000256" key="1">
    <source>
        <dbReference type="ARBA" id="ARBA00004141"/>
    </source>
</evidence>
<name>A0A2G5C8U0_AQUCA</name>
<keyword evidence="4 6" id="KW-1133">Transmembrane helix</keyword>
<feature type="transmembrane region" description="Helical" evidence="6">
    <location>
        <begin position="126"/>
        <end position="147"/>
    </location>
</feature>
<dbReference type="EMBL" id="KZ305093">
    <property type="protein sequence ID" value="PIA27686.1"/>
    <property type="molecule type" value="Genomic_DNA"/>
</dbReference>
<comment type="similarity">
    <text evidence="2">Belongs to the TMEM45 family.</text>
</comment>
<reference evidence="7 8" key="1">
    <citation type="submission" date="2017-09" db="EMBL/GenBank/DDBJ databases">
        <title>WGS assembly of Aquilegia coerulea Goldsmith.</title>
        <authorList>
            <person name="Hodges S."/>
            <person name="Kramer E."/>
            <person name="Nordborg M."/>
            <person name="Tomkins J."/>
            <person name="Borevitz J."/>
            <person name="Derieg N."/>
            <person name="Yan J."/>
            <person name="Mihaltcheva S."/>
            <person name="Hayes R.D."/>
            <person name="Rokhsar D."/>
        </authorList>
    </citation>
    <scope>NUCLEOTIDE SEQUENCE [LARGE SCALE GENOMIC DNA]</scope>
    <source>
        <strain evidence="8">cv. Goldsmith</strain>
    </source>
</reference>
<organism evidence="7 8">
    <name type="scientific">Aquilegia coerulea</name>
    <name type="common">Rocky mountain columbine</name>
    <dbReference type="NCBI Taxonomy" id="218851"/>
    <lineage>
        <taxon>Eukaryota</taxon>
        <taxon>Viridiplantae</taxon>
        <taxon>Streptophyta</taxon>
        <taxon>Embryophyta</taxon>
        <taxon>Tracheophyta</taxon>
        <taxon>Spermatophyta</taxon>
        <taxon>Magnoliopsida</taxon>
        <taxon>Ranunculales</taxon>
        <taxon>Ranunculaceae</taxon>
        <taxon>Thalictroideae</taxon>
        <taxon>Aquilegia</taxon>
    </lineage>
</organism>
<evidence type="ECO:0000256" key="3">
    <source>
        <dbReference type="ARBA" id="ARBA00022692"/>
    </source>
</evidence>
<sequence length="285" mass="32030">MGTFVGHIVPGKADFHSRFWYPFNGFSLKFKYLELILIFSFSIFSMTIQILDFYSVDFSFMLDNIEHATMFLHLAIYASVALLIELTHLQEVSMWFVGILVSSVFSQELFLLHFHSTDHAGLEGHYHWLLQVVVLISLVSTVAMTSFPNSVLPAFVLSVSVLFQGCWFINMGFMLWIPGFVPKGCMVRLAEGGNDMLGAVTCGTEEAFLRARALANLQFSLMVAAILLLTACLCLTLAGKLITKRQSIEYEQLHRSNADSNRIPNDVISPMEKSVHICMCECTQT</sequence>
<feature type="transmembrane region" description="Helical" evidence="6">
    <location>
        <begin position="154"/>
        <end position="177"/>
    </location>
</feature>
<evidence type="ECO:0000313" key="7">
    <source>
        <dbReference type="EMBL" id="PIA27686.1"/>
    </source>
</evidence>
<keyword evidence="8" id="KW-1185">Reference proteome</keyword>
<dbReference type="OrthoDB" id="551896at2759"/>